<evidence type="ECO:0000256" key="3">
    <source>
        <dbReference type="ARBA" id="ARBA00022448"/>
    </source>
</evidence>
<gene>
    <name evidence="8" type="ORF">HAND00432_LOCUS1607</name>
</gene>
<dbReference type="PANTHER" id="PTHR14233">
    <property type="entry name" value="DUF914-RELATED"/>
    <property type="match status" value="1"/>
</dbReference>
<dbReference type="GO" id="GO:0016020">
    <property type="term" value="C:membrane"/>
    <property type="evidence" value="ECO:0007669"/>
    <property type="project" value="UniProtKB-SubCell"/>
</dbReference>
<evidence type="ECO:0000313" key="8">
    <source>
        <dbReference type="EMBL" id="CAD8947089.1"/>
    </source>
</evidence>
<dbReference type="InterPro" id="IPR037185">
    <property type="entry name" value="EmrE-like"/>
</dbReference>
<feature type="transmembrane region" description="Helical" evidence="7">
    <location>
        <begin position="90"/>
        <end position="108"/>
    </location>
</feature>
<organism evidence="8">
    <name type="scientific">Hemiselmis andersenii</name>
    <name type="common">Cryptophyte alga</name>
    <dbReference type="NCBI Taxonomy" id="464988"/>
    <lineage>
        <taxon>Eukaryota</taxon>
        <taxon>Cryptophyceae</taxon>
        <taxon>Cryptomonadales</taxon>
        <taxon>Hemiselmidaceae</taxon>
        <taxon>Hemiselmis</taxon>
    </lineage>
</organism>
<feature type="transmembrane region" description="Helical" evidence="7">
    <location>
        <begin position="20"/>
        <end position="41"/>
    </location>
</feature>
<protein>
    <recommendedName>
        <fullName evidence="9">EamA domain-containing protein</fullName>
    </recommendedName>
</protein>
<feature type="transmembrane region" description="Helical" evidence="7">
    <location>
        <begin position="185"/>
        <end position="204"/>
    </location>
</feature>
<feature type="transmembrane region" description="Helical" evidence="7">
    <location>
        <begin position="120"/>
        <end position="139"/>
    </location>
</feature>
<evidence type="ECO:0000256" key="4">
    <source>
        <dbReference type="ARBA" id="ARBA00022692"/>
    </source>
</evidence>
<dbReference type="InterPro" id="IPR052221">
    <property type="entry name" value="SLC35F_Transporter"/>
</dbReference>
<feature type="transmembrane region" description="Helical" evidence="7">
    <location>
        <begin position="145"/>
        <end position="164"/>
    </location>
</feature>
<keyword evidence="3" id="KW-0813">Transport</keyword>
<evidence type="ECO:0000256" key="6">
    <source>
        <dbReference type="ARBA" id="ARBA00023136"/>
    </source>
</evidence>
<dbReference type="Pfam" id="PF06027">
    <property type="entry name" value="SLC35F"/>
    <property type="match status" value="1"/>
</dbReference>
<dbReference type="PANTHER" id="PTHR14233:SF4">
    <property type="entry name" value="SOLUTE CARRIER FAMILY 35 MEMBER F2"/>
    <property type="match status" value="1"/>
</dbReference>
<dbReference type="AlphaFoldDB" id="A0A7S1DH92"/>
<evidence type="ECO:0008006" key="9">
    <source>
        <dbReference type="Google" id="ProtNLM"/>
    </source>
</evidence>
<reference evidence="8" key="1">
    <citation type="submission" date="2021-01" db="EMBL/GenBank/DDBJ databases">
        <authorList>
            <person name="Corre E."/>
            <person name="Pelletier E."/>
            <person name="Niang G."/>
            <person name="Scheremetjew M."/>
            <person name="Finn R."/>
            <person name="Kale V."/>
            <person name="Holt S."/>
            <person name="Cochrane G."/>
            <person name="Meng A."/>
            <person name="Brown T."/>
            <person name="Cohen L."/>
        </authorList>
    </citation>
    <scope>NUCLEOTIDE SEQUENCE</scope>
    <source>
        <strain evidence="8">CCMP644</strain>
    </source>
</reference>
<dbReference type="SUPFAM" id="SSF103481">
    <property type="entry name" value="Multidrug resistance efflux transporter EmrE"/>
    <property type="match status" value="1"/>
</dbReference>
<comment type="similarity">
    <text evidence="2">Belongs to the SLC35F solute transporter family.</text>
</comment>
<feature type="transmembrane region" description="Helical" evidence="7">
    <location>
        <begin position="53"/>
        <end position="70"/>
    </location>
</feature>
<evidence type="ECO:0000256" key="7">
    <source>
        <dbReference type="SAM" id="Phobius"/>
    </source>
</evidence>
<keyword evidence="4 7" id="KW-0812">Transmembrane</keyword>
<proteinExistence type="inferred from homology"/>
<dbReference type="EMBL" id="HBFX01002649">
    <property type="protein sequence ID" value="CAD8947089.1"/>
    <property type="molecule type" value="Transcribed_RNA"/>
</dbReference>
<evidence type="ECO:0000256" key="1">
    <source>
        <dbReference type="ARBA" id="ARBA00004141"/>
    </source>
</evidence>
<accession>A0A7S1DH92</accession>
<dbReference type="GO" id="GO:0022857">
    <property type="term" value="F:transmembrane transporter activity"/>
    <property type="evidence" value="ECO:0007669"/>
    <property type="project" value="InterPro"/>
</dbReference>
<evidence type="ECO:0000256" key="5">
    <source>
        <dbReference type="ARBA" id="ARBA00022989"/>
    </source>
</evidence>
<evidence type="ECO:0000256" key="2">
    <source>
        <dbReference type="ARBA" id="ARBA00007863"/>
    </source>
</evidence>
<comment type="subcellular location">
    <subcellularLocation>
        <location evidence="1">Membrane</location>
        <topology evidence="1">Multi-pass membrane protein</topology>
    </subcellularLocation>
</comment>
<name>A0A7S1DH92_HEMAN</name>
<keyword evidence="6 7" id="KW-0472">Membrane</keyword>
<keyword evidence="5 7" id="KW-1133">Transmembrane helix</keyword>
<sequence>MMLPAIGEGDSAKKRLVRGGIAGQIVSLCLVGTSGSSALLARRGWTMPMLQSFLTYLCIGVFYSGLVLYRGQDASGIRGGVMTSGMDARMIGVFLAFAISDVEANFTIVKAYQFTNLTSVTLLDCFTIPCVVCLSAVFLGARYTWVHGAGVVTAVAGLILLVYTDLKAAEGEVPPPSPGNGGKRVLGDVLTLVAATLYAVSNIMQEHLTGIDDWRKVRAGP</sequence>
<dbReference type="InterPro" id="IPR009262">
    <property type="entry name" value="SLC35_F1/F2/F6"/>
</dbReference>